<keyword evidence="2" id="KW-1185">Reference proteome</keyword>
<dbReference type="Gene3D" id="1.25.40.380">
    <property type="entry name" value="Protein of unknown function DUF1810"/>
    <property type="match status" value="1"/>
</dbReference>
<protein>
    <submittedName>
        <fullName evidence="1">Calpastatin</fullName>
    </submittedName>
</protein>
<dbReference type="Pfam" id="PF08837">
    <property type="entry name" value="DUF1810"/>
    <property type="match status" value="1"/>
</dbReference>
<dbReference type="InterPro" id="IPR014937">
    <property type="entry name" value="DUF1810"/>
</dbReference>
<dbReference type="PIRSF" id="PIRSF008546">
    <property type="entry name" value="UCP008546"/>
    <property type="match status" value="1"/>
</dbReference>
<comment type="caution">
    <text evidence="1">The sequence shown here is derived from an EMBL/GenBank/DDBJ whole genome shotgun (WGS) entry which is preliminary data.</text>
</comment>
<reference evidence="1 2" key="1">
    <citation type="submission" date="2016-01" db="EMBL/GenBank/DDBJ databases">
        <title>The new phylogeny of the genus Mycobacterium.</title>
        <authorList>
            <person name="Tarcisio F."/>
            <person name="Conor M."/>
            <person name="Antonella G."/>
            <person name="Elisabetta G."/>
            <person name="Giulia F.S."/>
            <person name="Sara T."/>
            <person name="Anna F."/>
            <person name="Clotilde B."/>
            <person name="Roberto B."/>
            <person name="Veronica D.S."/>
            <person name="Fabio R."/>
            <person name="Monica P."/>
            <person name="Olivier J."/>
            <person name="Enrico T."/>
            <person name="Nicola S."/>
        </authorList>
    </citation>
    <scope>NUCLEOTIDE SEQUENCE [LARGE SCALE GENOMIC DNA]</scope>
    <source>
        <strain evidence="1 2">ATCC 27353</strain>
    </source>
</reference>
<dbReference type="InterPro" id="IPR036287">
    <property type="entry name" value="Rv1873-like_sf"/>
</dbReference>
<dbReference type="EMBL" id="LQOT01000042">
    <property type="protein sequence ID" value="ORV45539.1"/>
    <property type="molecule type" value="Genomic_DNA"/>
</dbReference>
<dbReference type="RefSeq" id="WP_085129204.1">
    <property type="nucleotide sequence ID" value="NZ_LQOT01000042.1"/>
</dbReference>
<name>A0A1X1TM61_9MYCO</name>
<evidence type="ECO:0000313" key="1">
    <source>
        <dbReference type="EMBL" id="ORV45539.1"/>
    </source>
</evidence>
<evidence type="ECO:0000313" key="2">
    <source>
        <dbReference type="Proteomes" id="UP000193465"/>
    </source>
</evidence>
<gene>
    <name evidence="1" type="ORF">AWC02_13310</name>
</gene>
<dbReference type="Proteomes" id="UP000193465">
    <property type="component" value="Unassembled WGS sequence"/>
</dbReference>
<proteinExistence type="predicted"/>
<sequence length="152" mass="16500">MADTFGLQRFVDAQAGVYDTVLTELRAGRKRSHWMWFVFPQLAGLGTSAMARRYGIGSAAEARAYLAHDVLGPRLQECAGLIGAVRGESIEEILGRPDDLKLRSSMTLFGRACAGGGHVGRCACSEVHAVLDRYFAGQEDPVTVERLARLDS</sequence>
<organism evidence="1 2">
    <name type="scientific">Mycolicibacter engbaekii</name>
    <dbReference type="NCBI Taxonomy" id="188915"/>
    <lineage>
        <taxon>Bacteria</taxon>
        <taxon>Bacillati</taxon>
        <taxon>Actinomycetota</taxon>
        <taxon>Actinomycetes</taxon>
        <taxon>Mycobacteriales</taxon>
        <taxon>Mycobacteriaceae</taxon>
        <taxon>Mycolicibacter</taxon>
    </lineage>
</organism>
<accession>A0A1X1TM61</accession>
<dbReference type="AlphaFoldDB" id="A0A1X1TM61"/>
<dbReference type="SUPFAM" id="SSF140736">
    <property type="entry name" value="Rv1873-like"/>
    <property type="match status" value="1"/>
</dbReference>